<feature type="compositionally biased region" description="Acidic residues" evidence="1">
    <location>
        <begin position="481"/>
        <end position="499"/>
    </location>
</feature>
<feature type="compositionally biased region" description="Basic and acidic residues" evidence="1">
    <location>
        <begin position="64"/>
        <end position="76"/>
    </location>
</feature>
<feature type="region of interest" description="Disordered" evidence="1">
    <location>
        <begin position="481"/>
        <end position="500"/>
    </location>
</feature>
<dbReference type="AlphaFoldDB" id="R7RZH6"/>
<dbReference type="Proteomes" id="UP000054196">
    <property type="component" value="Unassembled WGS sequence"/>
</dbReference>
<dbReference type="HOGENOM" id="CLU_514975_0_0_1"/>
<dbReference type="EMBL" id="JH687561">
    <property type="protein sequence ID" value="EIN03520.1"/>
    <property type="molecule type" value="Genomic_DNA"/>
</dbReference>
<evidence type="ECO:0000313" key="2">
    <source>
        <dbReference type="EMBL" id="EIN03520.1"/>
    </source>
</evidence>
<feature type="compositionally biased region" description="Basic and acidic residues" evidence="1">
    <location>
        <begin position="430"/>
        <end position="439"/>
    </location>
</feature>
<feature type="compositionally biased region" description="Low complexity" evidence="1">
    <location>
        <begin position="114"/>
        <end position="139"/>
    </location>
</feature>
<dbReference type="RefSeq" id="XP_007389177.1">
    <property type="nucleotide sequence ID" value="XM_007389115.1"/>
</dbReference>
<dbReference type="OMA" id="NMSMEPA"/>
<dbReference type="GeneID" id="18882936"/>
<name>R7RZH6_PUNST</name>
<evidence type="ECO:0000313" key="3">
    <source>
        <dbReference type="Proteomes" id="UP000054196"/>
    </source>
</evidence>
<feature type="compositionally biased region" description="Low complexity" evidence="1">
    <location>
        <begin position="220"/>
        <end position="231"/>
    </location>
</feature>
<accession>R7RZH6</accession>
<feature type="compositionally biased region" description="Low complexity" evidence="1">
    <location>
        <begin position="82"/>
        <end position="92"/>
    </location>
</feature>
<reference evidence="3" key="1">
    <citation type="journal article" date="2012" name="Science">
        <title>The Paleozoic origin of enzymatic lignin decomposition reconstructed from 31 fungal genomes.</title>
        <authorList>
            <person name="Floudas D."/>
            <person name="Binder M."/>
            <person name="Riley R."/>
            <person name="Barry K."/>
            <person name="Blanchette R.A."/>
            <person name="Henrissat B."/>
            <person name="Martinez A.T."/>
            <person name="Otillar R."/>
            <person name="Spatafora J.W."/>
            <person name="Yadav J.S."/>
            <person name="Aerts A."/>
            <person name="Benoit I."/>
            <person name="Boyd A."/>
            <person name="Carlson A."/>
            <person name="Copeland A."/>
            <person name="Coutinho P.M."/>
            <person name="de Vries R.P."/>
            <person name="Ferreira P."/>
            <person name="Findley K."/>
            <person name="Foster B."/>
            <person name="Gaskell J."/>
            <person name="Glotzer D."/>
            <person name="Gorecki P."/>
            <person name="Heitman J."/>
            <person name="Hesse C."/>
            <person name="Hori C."/>
            <person name="Igarashi K."/>
            <person name="Jurgens J.A."/>
            <person name="Kallen N."/>
            <person name="Kersten P."/>
            <person name="Kohler A."/>
            <person name="Kuees U."/>
            <person name="Kumar T.K.A."/>
            <person name="Kuo A."/>
            <person name="LaButti K."/>
            <person name="Larrondo L.F."/>
            <person name="Lindquist E."/>
            <person name="Ling A."/>
            <person name="Lombard V."/>
            <person name="Lucas S."/>
            <person name="Lundell T."/>
            <person name="Martin R."/>
            <person name="McLaughlin D.J."/>
            <person name="Morgenstern I."/>
            <person name="Morin E."/>
            <person name="Murat C."/>
            <person name="Nagy L.G."/>
            <person name="Nolan M."/>
            <person name="Ohm R.A."/>
            <person name="Patyshakuliyeva A."/>
            <person name="Rokas A."/>
            <person name="Ruiz-Duenas F.J."/>
            <person name="Sabat G."/>
            <person name="Salamov A."/>
            <person name="Samejima M."/>
            <person name="Schmutz J."/>
            <person name="Slot J.C."/>
            <person name="St John F."/>
            <person name="Stenlid J."/>
            <person name="Sun H."/>
            <person name="Sun S."/>
            <person name="Syed K."/>
            <person name="Tsang A."/>
            <person name="Wiebenga A."/>
            <person name="Young D."/>
            <person name="Pisabarro A."/>
            <person name="Eastwood D.C."/>
            <person name="Martin F."/>
            <person name="Cullen D."/>
            <person name="Grigoriev I.V."/>
            <person name="Hibbett D.S."/>
        </authorList>
    </citation>
    <scope>NUCLEOTIDE SEQUENCE [LARGE SCALE GENOMIC DNA]</scope>
    <source>
        <strain evidence="3">HHB-11173 SS5</strain>
    </source>
</reference>
<evidence type="ECO:0000256" key="1">
    <source>
        <dbReference type="SAM" id="MobiDB-lite"/>
    </source>
</evidence>
<proteinExistence type="predicted"/>
<gene>
    <name evidence="2" type="ORF">PUNSTDRAFT_48003</name>
</gene>
<protein>
    <submittedName>
        <fullName evidence="2">Uncharacterized protein</fullName>
    </submittedName>
</protein>
<organism evidence="2 3">
    <name type="scientific">Punctularia strigosozonata (strain HHB-11173)</name>
    <name type="common">White-rot fungus</name>
    <dbReference type="NCBI Taxonomy" id="741275"/>
    <lineage>
        <taxon>Eukaryota</taxon>
        <taxon>Fungi</taxon>
        <taxon>Dikarya</taxon>
        <taxon>Basidiomycota</taxon>
        <taxon>Agaricomycotina</taxon>
        <taxon>Agaricomycetes</taxon>
        <taxon>Corticiales</taxon>
        <taxon>Punctulariaceae</taxon>
        <taxon>Punctularia</taxon>
    </lineage>
</organism>
<keyword evidence="3" id="KW-1185">Reference proteome</keyword>
<sequence length="529" mass="55524">MDRTLPELPATAEEMTDAQYAALLAEYLARAGLGAADDHDMDAGITEVGDGVRNMSMEPAAPRTHPEKRAARKDASKPPGPSQTSASSSTKGKASDRRDPPAVHVPAPIASTSRTTPPRARPVKPAVATRPSPSATESEPPAKRPRPNPAEPTGSGASPAFSRDLSTRAALKATSAIKRVASDPTEDPSAVAARLSPDPRLRDTGVSRSSSAPIRGSNAGGQSATGTGPSSATAADAAAAAAAALAALRSHDLLDAESPIGPDVDRIAPAAMQKLEHIASRLNALGDIEERLATLVDTVRATQEASVPSTSDREGVRRTLEDLARTVSDIRAASDVQTALLEKNATVIADVQQLLGKISGSLVSLSGTLVELSRGVEKLAATGRPPAAFPMATRNAASIFNVRRVGATPMAHSASNDSTGSKRKATASPDAKRDAKRADTGVMSAGWASEDHRRSGREQRISKERLRYASWLFNSECSGDDTELALSADNDDEDEDDEDPFRQALDFMLADMSKELDDMWKSQDGTIPW</sequence>
<feature type="region of interest" description="Disordered" evidence="1">
    <location>
        <begin position="35"/>
        <end position="231"/>
    </location>
</feature>
<feature type="region of interest" description="Disordered" evidence="1">
    <location>
        <begin position="410"/>
        <end position="458"/>
    </location>
</feature>
<dbReference type="KEGG" id="psq:PUNSTDRAFT_48003"/>
<feature type="compositionally biased region" description="Basic and acidic residues" evidence="1">
    <location>
        <begin position="449"/>
        <end position="458"/>
    </location>
</feature>